<dbReference type="PANTHER" id="PTHR47219:SF9">
    <property type="entry name" value="GTPASE ACTIVATING PROTEIN AND CENTROSOME-ASSOCIATED, ISOFORM B"/>
    <property type="match status" value="1"/>
</dbReference>
<feature type="compositionally biased region" description="Low complexity" evidence="1">
    <location>
        <begin position="338"/>
        <end position="377"/>
    </location>
</feature>
<evidence type="ECO:0000313" key="4">
    <source>
        <dbReference type="Proteomes" id="UP000193144"/>
    </source>
</evidence>
<feature type="compositionally biased region" description="Acidic residues" evidence="1">
    <location>
        <begin position="301"/>
        <end position="312"/>
    </location>
</feature>
<gene>
    <name evidence="3" type="ORF">BCR34DRAFT_118832</name>
</gene>
<name>A0A1Y2A1E4_9PLEO</name>
<accession>A0A1Y2A1E4</accession>
<evidence type="ECO:0000256" key="1">
    <source>
        <dbReference type="SAM" id="MobiDB-lite"/>
    </source>
</evidence>
<dbReference type="Gene3D" id="1.10.10.750">
    <property type="entry name" value="Ypt/Rab-GAP domain of gyp1p, domain 1"/>
    <property type="match status" value="1"/>
</dbReference>
<protein>
    <recommendedName>
        <fullName evidence="2">Rab-GAP TBC domain-containing protein</fullName>
    </recommendedName>
</protein>
<reference evidence="3 4" key="1">
    <citation type="submission" date="2016-07" db="EMBL/GenBank/DDBJ databases">
        <title>Pervasive Adenine N6-methylation of Active Genes in Fungi.</title>
        <authorList>
            <consortium name="DOE Joint Genome Institute"/>
            <person name="Mondo S.J."/>
            <person name="Dannebaum R.O."/>
            <person name="Kuo R.C."/>
            <person name="Labutti K."/>
            <person name="Haridas S."/>
            <person name="Kuo A."/>
            <person name="Salamov A."/>
            <person name="Ahrendt S.R."/>
            <person name="Lipzen A."/>
            <person name="Sullivan W."/>
            <person name="Andreopoulos W.B."/>
            <person name="Clum A."/>
            <person name="Lindquist E."/>
            <person name="Daum C."/>
            <person name="Ramamoorthy G.K."/>
            <person name="Gryganskyi A."/>
            <person name="Culley D."/>
            <person name="Magnuson J.K."/>
            <person name="James T.Y."/>
            <person name="O'Malley M.A."/>
            <person name="Stajich J.E."/>
            <person name="Spatafora J.W."/>
            <person name="Visel A."/>
            <person name="Grigoriev I.V."/>
        </authorList>
    </citation>
    <scope>NUCLEOTIDE SEQUENCE [LARGE SCALE GENOMIC DNA]</scope>
    <source>
        <strain evidence="3 4">CBS 115471</strain>
    </source>
</reference>
<feature type="region of interest" description="Disordered" evidence="1">
    <location>
        <begin position="92"/>
        <end position="123"/>
    </location>
</feature>
<dbReference type="STRING" id="1231657.A0A1Y2A1E4"/>
<dbReference type="Proteomes" id="UP000193144">
    <property type="component" value="Unassembled WGS sequence"/>
</dbReference>
<dbReference type="PROSITE" id="PS50086">
    <property type="entry name" value="TBC_RABGAP"/>
    <property type="match status" value="1"/>
</dbReference>
<feature type="compositionally biased region" description="Polar residues" evidence="1">
    <location>
        <begin position="405"/>
        <end position="417"/>
    </location>
</feature>
<dbReference type="SUPFAM" id="SSF47923">
    <property type="entry name" value="Ypt/Rab-GAP domain of gyp1p"/>
    <property type="match status" value="2"/>
</dbReference>
<feature type="region of interest" description="Disordered" evidence="1">
    <location>
        <begin position="1"/>
        <end position="22"/>
    </location>
</feature>
<dbReference type="SMART" id="SM00164">
    <property type="entry name" value="TBC"/>
    <property type="match status" value="1"/>
</dbReference>
<feature type="compositionally biased region" description="Polar residues" evidence="1">
    <location>
        <begin position="272"/>
        <end position="290"/>
    </location>
</feature>
<dbReference type="PANTHER" id="PTHR47219">
    <property type="entry name" value="RAB GTPASE-ACTIVATING PROTEIN 1-LIKE"/>
    <property type="match status" value="1"/>
</dbReference>
<dbReference type="InterPro" id="IPR035969">
    <property type="entry name" value="Rab-GAP_TBC_sf"/>
</dbReference>
<feature type="compositionally biased region" description="Low complexity" evidence="1">
    <location>
        <begin position="107"/>
        <end position="122"/>
    </location>
</feature>
<dbReference type="GO" id="GO:0005096">
    <property type="term" value="F:GTPase activator activity"/>
    <property type="evidence" value="ECO:0007669"/>
    <property type="project" value="TreeGrafter"/>
</dbReference>
<keyword evidence="4" id="KW-1185">Reference proteome</keyword>
<evidence type="ECO:0000313" key="3">
    <source>
        <dbReference type="EMBL" id="ORY16220.1"/>
    </source>
</evidence>
<dbReference type="Gene3D" id="1.10.472.80">
    <property type="entry name" value="Ypt/Rab-GAP domain of gyp1p, domain 3"/>
    <property type="match status" value="1"/>
</dbReference>
<feature type="region of interest" description="Disordered" evidence="1">
    <location>
        <begin position="169"/>
        <end position="508"/>
    </location>
</feature>
<dbReference type="Pfam" id="PF00566">
    <property type="entry name" value="RabGAP-TBC"/>
    <property type="match status" value="1"/>
</dbReference>
<dbReference type="Gene3D" id="1.10.8.270">
    <property type="entry name" value="putative rabgap domain of human tbc1 domain family member 14 like domains"/>
    <property type="match status" value="1"/>
</dbReference>
<feature type="domain" description="Rab-GAP TBC" evidence="2">
    <location>
        <begin position="577"/>
        <end position="775"/>
    </location>
</feature>
<sequence>MPTSLFARRHHHPSFDTGHGDDSDLHYIHHSKALSIISEHEYVHSLIDSDAQRKPRDKAPPSIRIAPSYLWSRPIHGPRPLMATMTFTQHSNMALDGAPGSPPDLTNSKSSKSSSFHSSNLSDVLGPQDLSHFEDINLDDLHGGPSSFPIPTSPSNRVLFEAARPSPISVSSSRSLHHAHTAPAHSFRDLTGSSKPRYPSLKGQVNGALRQQPGLNAPGRSMRRGFTSPSAPSLANITNLASNARKSRSPSPSHPQAFPSAPRTLSRKSSRNLDISPSSALGTRRQSWQHSTRKSVKELEAECDDEDDELPEDAIIWNVPISPRPVQERSPAPSTCNSPPQSAPSPAVSRPTSSRGPSPQRSVSSSKPSPTSSRPSPLATATQFAQPPPLNVAQTENSPPEPLTRQRTNTWEDTYTTLDPDAKKITEALEEYQTEFERQQELARQQPNISRTTSAEEPKPKPAAAVLPPLRKNDPLIDPFQPSKEKQKHLSRTRPSWLPPKDPKEEKKHLKEYQRIMARVQEAERLEAQRIEDQKLAREKAEIVKANYWEQLLFPRWSTEMASASSRETHRQIWWNGIPPKLRGAVWMKAIGNDLEISETTFKVALEKGKTQLPGSENSLLKRIAENSKSVFPDLKMFAPGSDAAEEQPLYQDLVNVGLAYASYRSDVDTLSSIHHIAGLFLLNMSPLSTFICVCNLMNRPIPLSFLVNDHNAITAAYDTTLSALHKKAPQLATHLANLRVEPREYLEPMFSSLFCDRLDIEHAARVMDVYTIEGDKIPPRVAVGVLCLLEGKLYQGDAGDVLNVLGTSGGEKRYSLVDPDTFMGKVFEAGKSG</sequence>
<dbReference type="GO" id="GO:0031267">
    <property type="term" value="F:small GTPase binding"/>
    <property type="evidence" value="ECO:0007669"/>
    <property type="project" value="TreeGrafter"/>
</dbReference>
<feature type="compositionally biased region" description="Polar residues" evidence="1">
    <location>
        <begin position="442"/>
        <end position="453"/>
    </location>
</feature>
<evidence type="ECO:0000259" key="2">
    <source>
        <dbReference type="PROSITE" id="PS50086"/>
    </source>
</evidence>
<dbReference type="EMBL" id="MCFA01000019">
    <property type="protein sequence ID" value="ORY16220.1"/>
    <property type="molecule type" value="Genomic_DNA"/>
</dbReference>
<feature type="compositionally biased region" description="Polar residues" evidence="1">
    <location>
        <begin position="227"/>
        <end position="244"/>
    </location>
</feature>
<proteinExistence type="predicted"/>
<dbReference type="InterPro" id="IPR050302">
    <property type="entry name" value="Rab_GAP_TBC_domain"/>
</dbReference>
<organism evidence="3 4">
    <name type="scientific">Clohesyomyces aquaticus</name>
    <dbReference type="NCBI Taxonomy" id="1231657"/>
    <lineage>
        <taxon>Eukaryota</taxon>
        <taxon>Fungi</taxon>
        <taxon>Dikarya</taxon>
        <taxon>Ascomycota</taxon>
        <taxon>Pezizomycotina</taxon>
        <taxon>Dothideomycetes</taxon>
        <taxon>Pleosporomycetidae</taxon>
        <taxon>Pleosporales</taxon>
        <taxon>Lindgomycetaceae</taxon>
        <taxon>Clohesyomyces</taxon>
    </lineage>
</organism>
<dbReference type="OrthoDB" id="289721at2759"/>
<dbReference type="AlphaFoldDB" id="A0A1Y2A1E4"/>
<dbReference type="InterPro" id="IPR000195">
    <property type="entry name" value="Rab-GAP-TBC_dom"/>
</dbReference>
<comment type="caution">
    <text evidence="3">The sequence shown here is derived from an EMBL/GenBank/DDBJ whole genome shotgun (WGS) entry which is preliminary data.</text>
</comment>